<accession>A0A8X6T8A4</accession>
<evidence type="ECO:0000256" key="5">
    <source>
        <dbReference type="RuleBase" id="RU003345"/>
    </source>
</evidence>
<sequence length="490" mass="54273">MSDIITVKNFINGEFVECKKYLDSFSPATGSVFARVPDSEGTDVEQAVKAAKNAFTEWSNKDPSERSKLLHRVADILESRLQEFAIAESKDQGKPLWLAQEVEIPRAVVNFRHFANTILCDKEMCVNQPEDGILNYTSRSPCGVTAVIVPWNLPLYLLSFKLGPALAYGNTVVAKPSEFTSVTAWMLCSVLKEAGIPDGVVNMVFGYGHKAGEALIRNPDVSLITFTGSDRAGLHIAEIAGAMAKKVSLEMGGKNAAIVFSDADFKNCIPSLIRGSFINQGQVCLSTSRIYVERKIFSIFAEKFVAEAKKIKMGDPLAEGTWLGPVCSKPHYEKIKEYLKIAKEEGATFLCGSENLNLTEDGRKGYFIGPVVLSNLPDDSRCMQEEIFGPVTCLTPFEDVKDVIKRANKVNYGLSATIWSTDLQKIHSIAPKLEVGTVWCNCWLVRNLHMPFGGEKRSGLGREGTEDSREFYTYKKTICVKYKLNNDSFF</sequence>
<dbReference type="InterPro" id="IPR015590">
    <property type="entry name" value="Aldehyde_DH_dom"/>
</dbReference>
<feature type="active site" evidence="4">
    <location>
        <position position="250"/>
    </location>
</feature>
<dbReference type="FunFam" id="3.40.605.10:FF:000001">
    <property type="entry name" value="Aldehyde dehydrogenase 1"/>
    <property type="match status" value="1"/>
</dbReference>
<dbReference type="Gene3D" id="3.40.605.10">
    <property type="entry name" value="Aldehyde Dehydrogenase, Chain A, domain 1"/>
    <property type="match status" value="1"/>
</dbReference>
<dbReference type="InterPro" id="IPR016163">
    <property type="entry name" value="Ald_DH_C"/>
</dbReference>
<keyword evidence="8" id="KW-1185">Reference proteome</keyword>
<comment type="similarity">
    <text evidence="1 5">Belongs to the aldehyde dehydrogenase family.</text>
</comment>
<evidence type="ECO:0000313" key="7">
    <source>
        <dbReference type="EMBL" id="GFS87493.1"/>
    </source>
</evidence>
<dbReference type="PROSITE" id="PS00687">
    <property type="entry name" value="ALDEHYDE_DEHYDR_GLU"/>
    <property type="match status" value="1"/>
</dbReference>
<dbReference type="InterPro" id="IPR016162">
    <property type="entry name" value="Ald_DH_N"/>
</dbReference>
<evidence type="ECO:0000259" key="6">
    <source>
        <dbReference type="Pfam" id="PF00171"/>
    </source>
</evidence>
<dbReference type="SUPFAM" id="SSF53720">
    <property type="entry name" value="ALDH-like"/>
    <property type="match status" value="1"/>
</dbReference>
<dbReference type="PANTHER" id="PTHR43720:SF2">
    <property type="entry name" value="2-AMINOMUCONIC SEMIALDEHYDE DEHYDROGENASE"/>
    <property type="match status" value="1"/>
</dbReference>
<evidence type="ECO:0000256" key="2">
    <source>
        <dbReference type="ARBA" id="ARBA00023002"/>
    </source>
</evidence>
<comment type="caution">
    <text evidence="7">The sequence shown here is derived from an EMBL/GenBank/DDBJ whole genome shotgun (WGS) entry which is preliminary data.</text>
</comment>
<evidence type="ECO:0000313" key="8">
    <source>
        <dbReference type="Proteomes" id="UP000887013"/>
    </source>
</evidence>
<keyword evidence="2 5" id="KW-0560">Oxidoreductase</keyword>
<keyword evidence="3" id="KW-0520">NAD</keyword>
<reference evidence="7" key="1">
    <citation type="submission" date="2020-08" db="EMBL/GenBank/DDBJ databases">
        <title>Multicomponent nature underlies the extraordinary mechanical properties of spider dragline silk.</title>
        <authorList>
            <person name="Kono N."/>
            <person name="Nakamura H."/>
            <person name="Mori M."/>
            <person name="Yoshida Y."/>
            <person name="Ohtoshi R."/>
            <person name="Malay A.D."/>
            <person name="Moran D.A.P."/>
            <person name="Tomita M."/>
            <person name="Numata K."/>
            <person name="Arakawa K."/>
        </authorList>
    </citation>
    <scope>NUCLEOTIDE SEQUENCE</scope>
</reference>
<dbReference type="FunFam" id="3.40.309.10:FF:000012">
    <property type="entry name" value="Betaine aldehyde dehydrogenase"/>
    <property type="match status" value="1"/>
</dbReference>
<organism evidence="7 8">
    <name type="scientific">Nephila pilipes</name>
    <name type="common">Giant wood spider</name>
    <name type="synonym">Nephila maculata</name>
    <dbReference type="NCBI Taxonomy" id="299642"/>
    <lineage>
        <taxon>Eukaryota</taxon>
        <taxon>Metazoa</taxon>
        <taxon>Ecdysozoa</taxon>
        <taxon>Arthropoda</taxon>
        <taxon>Chelicerata</taxon>
        <taxon>Arachnida</taxon>
        <taxon>Araneae</taxon>
        <taxon>Araneomorphae</taxon>
        <taxon>Entelegynae</taxon>
        <taxon>Araneoidea</taxon>
        <taxon>Nephilidae</taxon>
        <taxon>Nephila</taxon>
    </lineage>
</organism>
<dbReference type="OrthoDB" id="310895at2759"/>
<dbReference type="PANTHER" id="PTHR43720">
    <property type="entry name" value="2-AMINOMUCONIC SEMIALDEHYDE DEHYDROGENASE"/>
    <property type="match status" value="1"/>
</dbReference>
<gene>
    <name evidence="7" type="primary">ALDH8A1</name>
    <name evidence="7" type="ORF">NPIL_683951</name>
</gene>
<name>A0A8X6T8A4_NEPPI</name>
<proteinExistence type="inferred from homology"/>
<dbReference type="EMBL" id="BMAW01098945">
    <property type="protein sequence ID" value="GFS87493.1"/>
    <property type="molecule type" value="Genomic_DNA"/>
</dbReference>
<evidence type="ECO:0000256" key="1">
    <source>
        <dbReference type="ARBA" id="ARBA00009986"/>
    </source>
</evidence>
<dbReference type="Proteomes" id="UP000887013">
    <property type="component" value="Unassembled WGS sequence"/>
</dbReference>
<dbReference type="Gene3D" id="3.40.309.10">
    <property type="entry name" value="Aldehyde Dehydrogenase, Chain A, domain 2"/>
    <property type="match status" value="1"/>
</dbReference>
<dbReference type="Pfam" id="PF00171">
    <property type="entry name" value="Aldedh"/>
    <property type="match status" value="1"/>
</dbReference>
<evidence type="ECO:0000256" key="3">
    <source>
        <dbReference type="ARBA" id="ARBA00023027"/>
    </source>
</evidence>
<dbReference type="InterPro" id="IPR029510">
    <property type="entry name" value="Ald_DH_CS_GLU"/>
</dbReference>
<dbReference type="GO" id="GO:0016620">
    <property type="term" value="F:oxidoreductase activity, acting on the aldehyde or oxo group of donors, NAD or NADP as acceptor"/>
    <property type="evidence" value="ECO:0007669"/>
    <property type="project" value="InterPro"/>
</dbReference>
<dbReference type="InterPro" id="IPR016161">
    <property type="entry name" value="Ald_DH/histidinol_DH"/>
</dbReference>
<dbReference type="CDD" id="cd07093">
    <property type="entry name" value="ALDH_F8_HMSADH"/>
    <property type="match status" value="1"/>
</dbReference>
<protein>
    <submittedName>
        <fullName evidence="7">2-aminomuconic semialdehyde dehydrogenase</fullName>
    </submittedName>
</protein>
<feature type="domain" description="Aldehyde dehydrogenase" evidence="6">
    <location>
        <begin position="20"/>
        <end position="478"/>
    </location>
</feature>
<dbReference type="AlphaFoldDB" id="A0A8X6T8A4"/>
<evidence type="ECO:0000256" key="4">
    <source>
        <dbReference type="PROSITE-ProRule" id="PRU10007"/>
    </source>
</evidence>